<protein>
    <submittedName>
        <fullName evidence="1">Uncharacterized protein</fullName>
    </submittedName>
</protein>
<gene>
    <name evidence="1" type="ORF">IBHPHPPA_00023</name>
</gene>
<keyword evidence="2" id="KW-1185">Reference proteome</keyword>
<evidence type="ECO:0000313" key="2">
    <source>
        <dbReference type="Proteomes" id="UP001234853"/>
    </source>
</evidence>
<proteinExistence type="predicted"/>
<name>A0AA50F395_9CAUD</name>
<evidence type="ECO:0000313" key="1">
    <source>
        <dbReference type="EMBL" id="WLW41023.1"/>
    </source>
</evidence>
<sequence>MTANEYTKWMAEQDITGADIQVVYAMAFAWLHNAKEAAKTITEEE</sequence>
<organism evidence="1 2">
    <name type="scientific">Salmonella phage KKP 3828</name>
    <dbReference type="NCBI Taxonomy" id="3041358"/>
    <lineage>
        <taxon>Viruses</taxon>
        <taxon>Duplodnaviria</taxon>
        <taxon>Heunggongvirae</taxon>
        <taxon>Uroviricota</taxon>
        <taxon>Caudoviricetes</taxon>
        <taxon>Autographivirales</taxon>
        <taxon>Autoscriptoviridae</taxon>
        <taxon>Slopekvirinae</taxon>
        <taxon>Koutsourovirus</taxon>
        <taxon>Koutsourovirus KKP3828</taxon>
    </lineage>
</organism>
<dbReference type="Proteomes" id="UP001234853">
    <property type="component" value="Segment"/>
</dbReference>
<accession>A0AA50F395</accession>
<reference evidence="1" key="1">
    <citation type="submission" date="2023-05" db="EMBL/GenBank/DDBJ databases">
        <title>Genome analysis of newly isolated bacteriophages.</title>
        <authorList>
            <person name="Wojcicki M."/>
            <person name="Swider O."/>
            <person name="Srednicka P."/>
            <person name="Shymialevich D."/>
        </authorList>
    </citation>
    <scope>NUCLEOTIDE SEQUENCE</scope>
</reference>
<dbReference type="EMBL" id="OR067835">
    <property type="protein sequence ID" value="WLW41023.1"/>
    <property type="molecule type" value="Genomic_DNA"/>
</dbReference>